<dbReference type="EMBL" id="ML210963">
    <property type="protein sequence ID" value="TFK95022.1"/>
    <property type="molecule type" value="Genomic_DNA"/>
</dbReference>
<dbReference type="InParanoid" id="A0A5C3PZG5"/>
<keyword evidence="2" id="KW-1185">Reference proteome</keyword>
<dbReference type="Proteomes" id="UP000308197">
    <property type="component" value="Unassembled WGS sequence"/>
</dbReference>
<protein>
    <submittedName>
        <fullName evidence="1">Uncharacterized protein</fullName>
    </submittedName>
</protein>
<sequence length="206" mass="22653">MRLECLGDCVPVSAWLERFVQAALHWPSHEVAGRLNLSSHARPFIAVTPETCYTAPQRPGSFIHPQCAQCAVTLHTVTLLTRTFRHVDAQGRRPPTAFGMRALSTHRSAASASSKPKIFPGLEGRIGKPNCTLHYERRRPHGRRYVSVRCARISSYDLSGRPSEAPKARCSASEGGFLMVGVGRAQTASWLDDEPVKCGRSFLVTS</sequence>
<gene>
    <name evidence="1" type="ORF">K466DRAFT_3559</name>
</gene>
<evidence type="ECO:0000313" key="1">
    <source>
        <dbReference type="EMBL" id="TFK95022.1"/>
    </source>
</evidence>
<proteinExistence type="predicted"/>
<dbReference type="AlphaFoldDB" id="A0A5C3PZG5"/>
<organism evidence="1 2">
    <name type="scientific">Polyporus arcularius HHB13444</name>
    <dbReference type="NCBI Taxonomy" id="1314778"/>
    <lineage>
        <taxon>Eukaryota</taxon>
        <taxon>Fungi</taxon>
        <taxon>Dikarya</taxon>
        <taxon>Basidiomycota</taxon>
        <taxon>Agaricomycotina</taxon>
        <taxon>Agaricomycetes</taxon>
        <taxon>Polyporales</taxon>
        <taxon>Polyporaceae</taxon>
        <taxon>Polyporus</taxon>
    </lineage>
</organism>
<name>A0A5C3PZG5_9APHY</name>
<accession>A0A5C3PZG5</accession>
<evidence type="ECO:0000313" key="2">
    <source>
        <dbReference type="Proteomes" id="UP000308197"/>
    </source>
</evidence>
<reference evidence="1 2" key="1">
    <citation type="journal article" date="2019" name="Nat. Ecol. Evol.">
        <title>Megaphylogeny resolves global patterns of mushroom evolution.</title>
        <authorList>
            <person name="Varga T."/>
            <person name="Krizsan K."/>
            <person name="Foldi C."/>
            <person name="Dima B."/>
            <person name="Sanchez-Garcia M."/>
            <person name="Sanchez-Ramirez S."/>
            <person name="Szollosi G.J."/>
            <person name="Szarkandi J.G."/>
            <person name="Papp V."/>
            <person name="Albert L."/>
            <person name="Andreopoulos W."/>
            <person name="Angelini C."/>
            <person name="Antonin V."/>
            <person name="Barry K.W."/>
            <person name="Bougher N.L."/>
            <person name="Buchanan P."/>
            <person name="Buyck B."/>
            <person name="Bense V."/>
            <person name="Catcheside P."/>
            <person name="Chovatia M."/>
            <person name="Cooper J."/>
            <person name="Damon W."/>
            <person name="Desjardin D."/>
            <person name="Finy P."/>
            <person name="Geml J."/>
            <person name="Haridas S."/>
            <person name="Hughes K."/>
            <person name="Justo A."/>
            <person name="Karasinski D."/>
            <person name="Kautmanova I."/>
            <person name="Kiss B."/>
            <person name="Kocsube S."/>
            <person name="Kotiranta H."/>
            <person name="LaButti K.M."/>
            <person name="Lechner B.E."/>
            <person name="Liimatainen K."/>
            <person name="Lipzen A."/>
            <person name="Lukacs Z."/>
            <person name="Mihaltcheva S."/>
            <person name="Morgado L.N."/>
            <person name="Niskanen T."/>
            <person name="Noordeloos M.E."/>
            <person name="Ohm R.A."/>
            <person name="Ortiz-Santana B."/>
            <person name="Ovrebo C."/>
            <person name="Racz N."/>
            <person name="Riley R."/>
            <person name="Savchenko A."/>
            <person name="Shiryaev A."/>
            <person name="Soop K."/>
            <person name="Spirin V."/>
            <person name="Szebenyi C."/>
            <person name="Tomsovsky M."/>
            <person name="Tulloss R.E."/>
            <person name="Uehling J."/>
            <person name="Grigoriev I.V."/>
            <person name="Vagvolgyi C."/>
            <person name="Papp T."/>
            <person name="Martin F.M."/>
            <person name="Miettinen O."/>
            <person name="Hibbett D.S."/>
            <person name="Nagy L.G."/>
        </authorList>
    </citation>
    <scope>NUCLEOTIDE SEQUENCE [LARGE SCALE GENOMIC DNA]</scope>
    <source>
        <strain evidence="1 2">HHB13444</strain>
    </source>
</reference>